<gene>
    <name evidence="1" type="ORF">GSOID_T00015066001</name>
</gene>
<dbReference type="OrthoDB" id="19045at2759"/>
<dbReference type="InterPro" id="IPR027417">
    <property type="entry name" value="P-loop_NTPase"/>
</dbReference>
<evidence type="ECO:0000313" key="2">
    <source>
        <dbReference type="Proteomes" id="UP000001307"/>
    </source>
</evidence>
<dbReference type="Pfam" id="PF13671">
    <property type="entry name" value="AAA_33"/>
    <property type="match status" value="1"/>
</dbReference>
<dbReference type="Gene3D" id="3.40.50.300">
    <property type="entry name" value="P-loop containing nucleotide triphosphate hydrolases"/>
    <property type="match status" value="1"/>
</dbReference>
<protein>
    <submittedName>
        <fullName evidence="1">Uncharacterized protein</fullName>
    </submittedName>
</protein>
<reference evidence="1" key="1">
    <citation type="journal article" date="2010" name="Science">
        <title>Plasticity of animal genome architecture unmasked by rapid evolution of a pelagic tunicate.</title>
        <authorList>
            <person name="Denoeud F."/>
            <person name="Henriet S."/>
            <person name="Mungpakdee S."/>
            <person name="Aury J.M."/>
            <person name="Da Silva C."/>
            <person name="Brinkmann H."/>
            <person name="Mikhaleva J."/>
            <person name="Olsen L.C."/>
            <person name="Jubin C."/>
            <person name="Canestro C."/>
            <person name="Bouquet J.M."/>
            <person name="Danks G."/>
            <person name="Poulain J."/>
            <person name="Campsteijn C."/>
            <person name="Adamski M."/>
            <person name="Cross I."/>
            <person name="Yadetie F."/>
            <person name="Muffato M."/>
            <person name="Louis A."/>
            <person name="Butcher S."/>
            <person name="Tsagkogeorga G."/>
            <person name="Konrad A."/>
            <person name="Singh S."/>
            <person name="Jensen M.F."/>
            <person name="Cong E.H."/>
            <person name="Eikeseth-Otteraa H."/>
            <person name="Noel B."/>
            <person name="Anthouard V."/>
            <person name="Porcel B.M."/>
            <person name="Kachouri-Lafond R."/>
            <person name="Nishino A."/>
            <person name="Ugolini M."/>
            <person name="Chourrout P."/>
            <person name="Nishida H."/>
            <person name="Aasland R."/>
            <person name="Huzurbazar S."/>
            <person name="Westhof E."/>
            <person name="Delsuc F."/>
            <person name="Lehrach H."/>
            <person name="Reinhardt R."/>
            <person name="Weissenbach J."/>
            <person name="Roy S.W."/>
            <person name="Artiguenave F."/>
            <person name="Postlethwait J.H."/>
            <person name="Manak J.R."/>
            <person name="Thompson E.M."/>
            <person name="Jaillon O."/>
            <person name="Du Pasquier L."/>
            <person name="Boudinot P."/>
            <person name="Liberles D.A."/>
            <person name="Volff J.N."/>
            <person name="Philippe H."/>
            <person name="Lenhard B."/>
            <person name="Roest Crollius H."/>
            <person name="Wincker P."/>
            <person name="Chourrout D."/>
        </authorList>
    </citation>
    <scope>NUCLEOTIDE SEQUENCE [LARGE SCALE GENOMIC DNA]</scope>
</reference>
<dbReference type="Proteomes" id="UP000001307">
    <property type="component" value="Unassembled WGS sequence"/>
</dbReference>
<name>E4X037_OIKDI</name>
<dbReference type="EMBL" id="FN653020">
    <property type="protein sequence ID" value="CBY23135.1"/>
    <property type="molecule type" value="Genomic_DNA"/>
</dbReference>
<keyword evidence="2" id="KW-1185">Reference proteome</keyword>
<sequence>MKYVVVMVGLPGSGKSTLAKQLSKKLNFTLVELDQVFEKDPHNEKRSRQKVFDKICDVFEESSRDQIDEFGFIVDDLGHLRSIRHFWFKLVCDDEDRRIDPGNEYFEQNLILVHIDQVHPVEFVKDEIARNSVCIGLRRQIKTQTEQSQKHLDRVELAIHFTNFLLTLVRKLTNQFIM</sequence>
<proteinExistence type="predicted"/>
<accession>E4X037</accession>
<evidence type="ECO:0000313" key="1">
    <source>
        <dbReference type="EMBL" id="CBY23135.1"/>
    </source>
</evidence>
<organism evidence="1">
    <name type="scientific">Oikopleura dioica</name>
    <name type="common">Tunicate</name>
    <dbReference type="NCBI Taxonomy" id="34765"/>
    <lineage>
        <taxon>Eukaryota</taxon>
        <taxon>Metazoa</taxon>
        <taxon>Chordata</taxon>
        <taxon>Tunicata</taxon>
        <taxon>Appendicularia</taxon>
        <taxon>Copelata</taxon>
        <taxon>Oikopleuridae</taxon>
        <taxon>Oikopleura</taxon>
    </lineage>
</organism>
<dbReference type="AlphaFoldDB" id="E4X037"/>
<dbReference type="InParanoid" id="E4X037"/>
<dbReference type="SUPFAM" id="SSF52540">
    <property type="entry name" value="P-loop containing nucleoside triphosphate hydrolases"/>
    <property type="match status" value="1"/>
</dbReference>